<protein>
    <submittedName>
        <fullName evidence="1">Uncharacterized protein</fullName>
    </submittedName>
</protein>
<dbReference type="AlphaFoldDB" id="A0A0A8ZSX8"/>
<organism evidence="1">
    <name type="scientific">Arundo donax</name>
    <name type="common">Giant reed</name>
    <name type="synonym">Donax arundinaceus</name>
    <dbReference type="NCBI Taxonomy" id="35708"/>
    <lineage>
        <taxon>Eukaryota</taxon>
        <taxon>Viridiplantae</taxon>
        <taxon>Streptophyta</taxon>
        <taxon>Embryophyta</taxon>
        <taxon>Tracheophyta</taxon>
        <taxon>Spermatophyta</taxon>
        <taxon>Magnoliopsida</taxon>
        <taxon>Liliopsida</taxon>
        <taxon>Poales</taxon>
        <taxon>Poaceae</taxon>
        <taxon>PACMAD clade</taxon>
        <taxon>Arundinoideae</taxon>
        <taxon>Arundineae</taxon>
        <taxon>Arundo</taxon>
    </lineage>
</organism>
<dbReference type="EMBL" id="GBRH01255994">
    <property type="protein sequence ID" value="JAD41901.1"/>
    <property type="molecule type" value="Transcribed_RNA"/>
</dbReference>
<reference evidence="1" key="2">
    <citation type="journal article" date="2015" name="Data Brief">
        <title>Shoot transcriptome of the giant reed, Arundo donax.</title>
        <authorList>
            <person name="Barrero R.A."/>
            <person name="Guerrero F.D."/>
            <person name="Moolhuijzen P."/>
            <person name="Goolsby J.A."/>
            <person name="Tidwell J."/>
            <person name="Bellgard S.E."/>
            <person name="Bellgard M.I."/>
        </authorList>
    </citation>
    <scope>NUCLEOTIDE SEQUENCE</scope>
    <source>
        <tissue evidence="1">Shoot tissue taken approximately 20 cm above the soil surface</tissue>
    </source>
</reference>
<accession>A0A0A8ZSX8</accession>
<sequence>MIFIVTLVFHILLGTANINISKLQCPLLLTMPNIVILIAIV</sequence>
<reference evidence="1" key="1">
    <citation type="submission" date="2014-09" db="EMBL/GenBank/DDBJ databases">
        <authorList>
            <person name="Magalhaes I.L.F."/>
            <person name="Oliveira U."/>
            <person name="Santos F.R."/>
            <person name="Vidigal T.H.D.A."/>
            <person name="Brescovit A.D."/>
            <person name="Santos A.J."/>
        </authorList>
    </citation>
    <scope>NUCLEOTIDE SEQUENCE</scope>
    <source>
        <tissue evidence="1">Shoot tissue taken approximately 20 cm above the soil surface</tissue>
    </source>
</reference>
<proteinExistence type="predicted"/>
<evidence type="ECO:0000313" key="1">
    <source>
        <dbReference type="EMBL" id="JAD41901.1"/>
    </source>
</evidence>
<name>A0A0A8ZSX8_ARUDO</name>